<keyword evidence="2" id="KW-1185">Reference proteome</keyword>
<name>A0ABU0PDH9_9MICO</name>
<dbReference type="EMBL" id="JAUSXK010000001">
    <property type="protein sequence ID" value="MDQ0645370.1"/>
    <property type="molecule type" value="Genomic_DNA"/>
</dbReference>
<evidence type="ECO:0008006" key="3">
    <source>
        <dbReference type="Google" id="ProtNLM"/>
    </source>
</evidence>
<reference evidence="1 2" key="1">
    <citation type="submission" date="2023-07" db="EMBL/GenBank/DDBJ databases">
        <title>Comparative genomics of wheat-associated soil bacteria to identify genetic determinants of phenazine resistance.</title>
        <authorList>
            <person name="Mouncey N."/>
        </authorList>
    </citation>
    <scope>NUCLEOTIDE SEQUENCE [LARGE SCALE GENOMIC DNA]</scope>
    <source>
        <strain evidence="1 2">W2I7</strain>
    </source>
</reference>
<gene>
    <name evidence="1" type="ORF">QFZ46_003530</name>
</gene>
<proteinExistence type="predicted"/>
<protein>
    <recommendedName>
        <fullName evidence="3">DUF5667 domain-containing protein</fullName>
    </recommendedName>
</protein>
<accession>A0ABU0PDH9</accession>
<dbReference type="RefSeq" id="WP_307363589.1">
    <property type="nucleotide sequence ID" value="NZ_JAUSXK010000001.1"/>
</dbReference>
<comment type="caution">
    <text evidence="1">The sequence shown here is derived from an EMBL/GenBank/DDBJ whole genome shotgun (WGS) entry which is preliminary data.</text>
</comment>
<dbReference type="Proteomes" id="UP001239085">
    <property type="component" value="Unassembled WGS sequence"/>
</dbReference>
<organism evidence="1 2">
    <name type="scientific">Microbacterium murale</name>
    <dbReference type="NCBI Taxonomy" id="1081040"/>
    <lineage>
        <taxon>Bacteria</taxon>
        <taxon>Bacillati</taxon>
        <taxon>Actinomycetota</taxon>
        <taxon>Actinomycetes</taxon>
        <taxon>Micrococcales</taxon>
        <taxon>Microbacteriaceae</taxon>
        <taxon>Microbacterium</taxon>
    </lineage>
</organism>
<evidence type="ECO:0000313" key="1">
    <source>
        <dbReference type="EMBL" id="MDQ0645370.1"/>
    </source>
</evidence>
<evidence type="ECO:0000313" key="2">
    <source>
        <dbReference type="Proteomes" id="UP001239085"/>
    </source>
</evidence>
<sequence length="199" mass="21444">MTTDLEDLLDASAPATRTVASRDVRAMLADARKAARVGRRPGRVATIAGVLALTLTGGAGVATATDYWASLNNPLGTYTYQVPSGAMCESVFGDVQITERSDRVLRDQIESDLKAWFDRTDVVAVAESQVDEYIQERHDVLEAAGQIDGELSGDELDMAYAYAIDRSISEQAMTEVERLGYAAEGVGYGAQGRCPELMK</sequence>